<name>A0A8S5M9V5_9CAUD</name>
<reference evidence="1" key="1">
    <citation type="journal article" date="2021" name="Proc. Natl. Acad. Sci. U.S.A.">
        <title>A Catalog of Tens of Thousands of Viruses from Human Metagenomes Reveals Hidden Associations with Chronic Diseases.</title>
        <authorList>
            <person name="Tisza M.J."/>
            <person name="Buck C.B."/>
        </authorList>
    </citation>
    <scope>NUCLEOTIDE SEQUENCE</scope>
    <source>
        <strain evidence="1">CtrG012</strain>
    </source>
</reference>
<protein>
    <submittedName>
        <fullName evidence="1">Uncharacterized protein</fullName>
    </submittedName>
</protein>
<evidence type="ECO:0000313" key="1">
    <source>
        <dbReference type="EMBL" id="DAD79077.1"/>
    </source>
</evidence>
<sequence>MCSKALLKGAFILPFPYCRRKKNRYFQCGG</sequence>
<accession>A0A8S5M9V5</accession>
<organism evidence="1">
    <name type="scientific">Siphoviridae sp. ctrG012</name>
    <dbReference type="NCBI Taxonomy" id="2826475"/>
    <lineage>
        <taxon>Viruses</taxon>
        <taxon>Duplodnaviria</taxon>
        <taxon>Heunggongvirae</taxon>
        <taxon>Uroviricota</taxon>
        <taxon>Caudoviricetes</taxon>
    </lineage>
</organism>
<dbReference type="EMBL" id="BK014857">
    <property type="protein sequence ID" value="DAD79077.1"/>
    <property type="molecule type" value="Genomic_DNA"/>
</dbReference>
<proteinExistence type="predicted"/>